<organism evidence="3 4">
    <name type="scientific">Pontibacter burrus</name>
    <dbReference type="NCBI Taxonomy" id="2704466"/>
    <lineage>
        <taxon>Bacteria</taxon>
        <taxon>Pseudomonadati</taxon>
        <taxon>Bacteroidota</taxon>
        <taxon>Cytophagia</taxon>
        <taxon>Cytophagales</taxon>
        <taxon>Hymenobacteraceae</taxon>
        <taxon>Pontibacter</taxon>
    </lineage>
</organism>
<evidence type="ECO:0000256" key="2">
    <source>
        <dbReference type="SAM" id="Phobius"/>
    </source>
</evidence>
<dbReference type="Proteomes" id="UP000474777">
    <property type="component" value="Unassembled WGS sequence"/>
</dbReference>
<feature type="compositionally biased region" description="Basic residues" evidence="1">
    <location>
        <begin position="270"/>
        <end position="281"/>
    </location>
</feature>
<feature type="region of interest" description="Disordered" evidence="1">
    <location>
        <begin position="267"/>
        <end position="286"/>
    </location>
</feature>
<keyword evidence="4" id="KW-1185">Reference proteome</keyword>
<evidence type="ECO:0000313" key="3">
    <source>
        <dbReference type="EMBL" id="NEM96928.1"/>
    </source>
</evidence>
<protein>
    <recommendedName>
        <fullName evidence="5">DUF3999 domain-containing protein</fullName>
    </recommendedName>
</protein>
<keyword evidence="2" id="KW-0812">Transmembrane</keyword>
<accession>A0A6B3LSH5</accession>
<comment type="caution">
    <text evidence="3">The sequence shown here is derived from an EMBL/GenBank/DDBJ whole genome shotgun (WGS) entry which is preliminary data.</text>
</comment>
<evidence type="ECO:0000256" key="1">
    <source>
        <dbReference type="SAM" id="MobiDB-lite"/>
    </source>
</evidence>
<proteinExistence type="predicted"/>
<evidence type="ECO:0000313" key="4">
    <source>
        <dbReference type="Proteomes" id="UP000474777"/>
    </source>
</evidence>
<keyword evidence="2" id="KW-0472">Membrane</keyword>
<evidence type="ECO:0008006" key="5">
    <source>
        <dbReference type="Google" id="ProtNLM"/>
    </source>
</evidence>
<feature type="transmembrane region" description="Helical" evidence="2">
    <location>
        <begin position="396"/>
        <end position="414"/>
    </location>
</feature>
<dbReference type="AlphaFoldDB" id="A0A6B3LSH5"/>
<reference evidence="3 4" key="1">
    <citation type="submission" date="2020-02" db="EMBL/GenBank/DDBJ databases">
        <authorList>
            <person name="Kim M.K."/>
        </authorList>
    </citation>
    <scope>NUCLEOTIDE SEQUENCE [LARGE SCALE GENOMIC DNA]</scope>
    <source>
        <strain evidence="3 4">BT327</strain>
    </source>
</reference>
<gene>
    <name evidence="3" type="ORF">GXP69_04405</name>
</gene>
<name>A0A6B3LSH5_9BACT</name>
<sequence>MTILRRMLPKVNKLQILLILVLVGCFKVTEAQQYNWQSSVATPKQQGYHSILLSPEVIGRLKADLSDIRLYSGGKEVPYLLRAEEPVQYKRLFKNYDIVSYTHQKGCCSELLISNPEKRKLNNISLLISNADARKQVKLSGSDNRQDWYVLKEKDILYAINNRASTAEVKLLDFPLSNYRYFRLQLNDSASAPLNILQAGYYDTYTEAGKHIEIPIREFTRKDSLSTKSSYIHVRFAHPVYPERLEFTISSPQLYYRHGQIILGAPAPEKRRRSKRRKQRQQPRPAVSFVLNSNAPAIVELPRQKLRELTIVIQNDDNQPLEITGLIALQLNRYLVAELSPDQEYTLLFGDSTAKAPAYELEYFQDSIPAKLPVVQTGELQQLQPVKKEKNKTSTILIWSAIAVVVAGLSYMTVKLLNEMDKKKQA</sequence>
<dbReference type="RefSeq" id="WP_163912737.1">
    <property type="nucleotide sequence ID" value="NZ_JAAGWD010000001.1"/>
</dbReference>
<keyword evidence="2" id="KW-1133">Transmembrane helix</keyword>
<dbReference type="PROSITE" id="PS51257">
    <property type="entry name" value="PROKAR_LIPOPROTEIN"/>
    <property type="match status" value="1"/>
</dbReference>
<dbReference type="EMBL" id="JAAGWD010000001">
    <property type="protein sequence ID" value="NEM96928.1"/>
    <property type="molecule type" value="Genomic_DNA"/>
</dbReference>